<feature type="domain" description="Alpha-D-phosphohexomutase alpha/beta/alpha" evidence="18">
    <location>
        <begin position="123"/>
        <end position="178"/>
    </location>
</feature>
<dbReference type="Gene3D" id="3.30.310.50">
    <property type="entry name" value="Alpha-D-phosphohexomutase, C-terminal domain"/>
    <property type="match status" value="1"/>
</dbReference>
<dbReference type="AlphaFoldDB" id="A0A914B600"/>
<dbReference type="Gene3D" id="3.40.120.10">
    <property type="entry name" value="Alpha-D-Glucose-1,6-Bisphosphate, subunit A, domain 3"/>
    <property type="match status" value="2"/>
</dbReference>
<proteinExistence type="inferred from homology"/>
<feature type="binding site" evidence="16">
    <location>
        <position position="283"/>
    </location>
    <ligand>
        <name>Mg(2+)</name>
        <dbReference type="ChEBI" id="CHEBI:18420"/>
    </ligand>
</feature>
<dbReference type="GeneID" id="119739855"/>
<dbReference type="InterPro" id="IPR036900">
    <property type="entry name" value="A-D-PHexomutase_C_sf"/>
</dbReference>
<dbReference type="RefSeq" id="XP_038070892.1">
    <property type="nucleotide sequence ID" value="XM_038214964.1"/>
</dbReference>
<dbReference type="FunFam" id="3.40.120.10:FF:000015">
    <property type="entry name" value="Phosphoacetylglucosamine mutase"/>
    <property type="match status" value="1"/>
</dbReference>
<feature type="binding site" evidence="15">
    <location>
        <begin position="377"/>
        <end position="379"/>
    </location>
    <ligand>
        <name>substrate</name>
    </ligand>
</feature>
<feature type="binding site" evidence="16">
    <location>
        <position position="285"/>
    </location>
    <ligand>
        <name>Mg(2+)</name>
        <dbReference type="ChEBI" id="CHEBI:18420"/>
    </ligand>
</feature>
<evidence type="ECO:0000256" key="13">
    <source>
        <dbReference type="PIRNR" id="PIRNR016408"/>
    </source>
</evidence>
<evidence type="ECO:0000256" key="1">
    <source>
        <dbReference type="ARBA" id="ARBA00000558"/>
    </source>
</evidence>
<dbReference type="Pfam" id="PF00408">
    <property type="entry name" value="PGM_PMM_IV"/>
    <property type="match status" value="1"/>
</dbReference>
<comment type="similarity">
    <text evidence="3 13">Belongs to the phosphohexose mutase family.</text>
</comment>
<feature type="domain" description="Alpha-D-phosphohexomutase alpha/beta/alpha" evidence="18">
    <location>
        <begin position="55"/>
        <end position="90"/>
    </location>
</feature>
<feature type="domain" description="Alpha-D-phosphohexomutase C-terminal" evidence="17">
    <location>
        <begin position="479"/>
        <end position="534"/>
    </location>
</feature>
<dbReference type="OrthoDB" id="1928at2759"/>
<dbReference type="EC" id="5.4.2.3" evidence="4 13"/>
<sequence>MNNLPVHQAIAVGASKHPHKGKNVFSYGTAGIRCRADILDPVLYRLGLLVVLRSRAVRATIGVVITASHNPEQDNGAKVVEPMGEMLLQTWEGYATQIANTSDEDLGQCVQSLISELNIDMALPANIFLARDTRPSSFGLAQALIDGIQALKGDYIDYGLLSTPQLHYMVRCQNTQGGYGNPTEHGYYSKLASAFTKVREQQSETDESEYTGELSVDGANGIGALKIQQMCQHLNNQLKISVYNDGTHGQLNDRCGADFVKVQQKPPHGMPTEEAGRKCVSLDGDADRIVYYFVDSDGVFHLLDGDKIATLIAGYIQELLTAANLQLNMGLVQTAYANGSSTQYATDVLKVPVACACTGVKHLHHRAQDFDVGVYFEANGHGTVLFSALATEKINSASQDERLSSDQRQAATTLKYLQDLINETVGDAISDMLVVECILHAKGWTMTDWNAAYTDLPNRQLKVKVKDRRVIQTTNAERCATTPAGLQEAIDGIVSKYNNARSFVRPSGTEDIVRIYAEADTQVAADSLAYEVATKVYHLADGVGDPPAQPSSS</sequence>
<dbReference type="SUPFAM" id="SSF53738">
    <property type="entry name" value="Phosphoglucomutase, first 3 domains"/>
    <property type="match status" value="2"/>
</dbReference>
<keyword evidence="8" id="KW-0007">Acetylation</keyword>
<evidence type="ECO:0000256" key="2">
    <source>
        <dbReference type="ARBA" id="ARBA00004865"/>
    </source>
</evidence>
<comment type="pathway">
    <text evidence="2 13">Nucleotide-sugar biosynthesis; UDP-N-acetyl-alpha-D-glucosamine biosynthesis; N-acetyl-alpha-D-glucosamine 1-phosphate from alpha-D-glucosamine 6-phosphate (route I): step 2/2.</text>
</comment>
<dbReference type="Pfam" id="PF21405">
    <property type="entry name" value="AMG1_II"/>
    <property type="match status" value="1"/>
</dbReference>
<evidence type="ECO:0000256" key="3">
    <source>
        <dbReference type="ARBA" id="ARBA00010231"/>
    </source>
</evidence>
<evidence type="ECO:0000259" key="17">
    <source>
        <dbReference type="Pfam" id="PF00408"/>
    </source>
</evidence>
<dbReference type="GO" id="GO:0000287">
    <property type="term" value="F:magnesium ion binding"/>
    <property type="evidence" value="ECO:0007669"/>
    <property type="project" value="InterPro"/>
</dbReference>
<evidence type="ECO:0000256" key="16">
    <source>
        <dbReference type="PIRSR" id="PIRSR016408-3"/>
    </source>
</evidence>
<evidence type="ECO:0000259" key="18">
    <source>
        <dbReference type="Pfam" id="PF02878"/>
    </source>
</evidence>
<evidence type="ECO:0000256" key="15">
    <source>
        <dbReference type="PIRSR" id="PIRSR016408-2"/>
    </source>
</evidence>
<evidence type="ECO:0000256" key="14">
    <source>
        <dbReference type="PIRSR" id="PIRSR016408-1"/>
    </source>
</evidence>
<dbReference type="SUPFAM" id="SSF55957">
    <property type="entry name" value="Phosphoglucomutase, C-terminal domain"/>
    <property type="match status" value="1"/>
</dbReference>
<evidence type="ECO:0000256" key="4">
    <source>
        <dbReference type="ARBA" id="ARBA00012731"/>
    </source>
</evidence>
<dbReference type="GO" id="GO:0005975">
    <property type="term" value="P:carbohydrate metabolic process"/>
    <property type="evidence" value="ECO:0007669"/>
    <property type="project" value="InterPro"/>
</dbReference>
<dbReference type="GO" id="GO:0006048">
    <property type="term" value="P:UDP-N-acetylglucosamine biosynthetic process"/>
    <property type="evidence" value="ECO:0007669"/>
    <property type="project" value="UniProtKB-UniRule"/>
</dbReference>
<organism evidence="21 22">
    <name type="scientific">Patiria miniata</name>
    <name type="common">Bat star</name>
    <name type="synonym">Asterina miniata</name>
    <dbReference type="NCBI Taxonomy" id="46514"/>
    <lineage>
        <taxon>Eukaryota</taxon>
        <taxon>Metazoa</taxon>
        <taxon>Echinodermata</taxon>
        <taxon>Eleutherozoa</taxon>
        <taxon>Asterozoa</taxon>
        <taxon>Asteroidea</taxon>
        <taxon>Valvatacea</taxon>
        <taxon>Valvatida</taxon>
        <taxon>Asterinidae</taxon>
        <taxon>Patiria</taxon>
    </lineage>
</organism>
<keyword evidence="22" id="KW-1185">Reference proteome</keyword>
<comment type="cofactor">
    <cofactor evidence="13 16">
        <name>Mg(2+)</name>
        <dbReference type="ChEBI" id="CHEBI:18420"/>
    </cofactor>
    <text evidence="13 16">Binds 1 Mg(2+) ion per subunit.</text>
</comment>
<dbReference type="PANTHER" id="PTHR45955">
    <property type="entry name" value="PHOSPHOACETYLGLUCOSAMINE MUTASE"/>
    <property type="match status" value="1"/>
</dbReference>
<name>A0A914B600_PATMI</name>
<evidence type="ECO:0000313" key="22">
    <source>
        <dbReference type="Proteomes" id="UP000887568"/>
    </source>
</evidence>
<dbReference type="EnsemblMetazoa" id="XM_038214964.1">
    <property type="protein sequence ID" value="XP_038070892.1"/>
    <property type="gene ID" value="LOC119739855"/>
</dbReference>
<protein>
    <recommendedName>
        <fullName evidence="12 13">Phosphoacetylglucosamine mutase</fullName>
        <shortName evidence="13">PAGM</shortName>
        <ecNumber evidence="4 13">5.4.2.3</ecNumber>
    </recommendedName>
    <alternativeName>
        <fullName evidence="13">Acetylglucosamine phosphomutase</fullName>
    </alternativeName>
    <alternativeName>
        <fullName evidence="13">N-acetylglucosamine-phosphate mutase</fullName>
    </alternativeName>
</protein>
<dbReference type="CTD" id="5238"/>
<keyword evidence="9 13" id="KW-0413">Isomerase</keyword>
<keyword evidence="10" id="KW-0119">Carbohydrate metabolism</keyword>
<evidence type="ECO:0000259" key="20">
    <source>
        <dbReference type="Pfam" id="PF21405"/>
    </source>
</evidence>
<feature type="binding site" evidence="15">
    <location>
        <position position="514"/>
    </location>
    <ligand>
        <name>substrate</name>
    </ligand>
</feature>
<dbReference type="InterPro" id="IPR049022">
    <property type="entry name" value="AMG1_III"/>
</dbReference>
<comment type="catalytic activity">
    <reaction evidence="1 13">
        <text>N-acetyl-alpha-D-glucosamine 1-phosphate = N-acetyl-D-glucosamine 6-phosphate</text>
        <dbReference type="Rhea" id="RHEA:23804"/>
        <dbReference type="ChEBI" id="CHEBI:57513"/>
        <dbReference type="ChEBI" id="CHEBI:57776"/>
        <dbReference type="EC" id="5.4.2.3"/>
    </reaction>
</comment>
<dbReference type="GO" id="GO:0004610">
    <property type="term" value="F:phosphoacetylglucosamine mutase activity"/>
    <property type="evidence" value="ECO:0007669"/>
    <property type="project" value="UniProtKB-UniRule"/>
</dbReference>
<keyword evidence="6 13" id="KW-0479">Metal-binding</keyword>
<dbReference type="PANTHER" id="PTHR45955:SF1">
    <property type="entry name" value="PHOSPHOACETYLGLUCOSAMINE MUTASE"/>
    <property type="match status" value="1"/>
</dbReference>
<feature type="domain" description="Phosphoacetylglucosamine mutase AMG1" evidence="19">
    <location>
        <begin position="304"/>
        <end position="444"/>
    </location>
</feature>
<dbReference type="InterPro" id="IPR005843">
    <property type="entry name" value="A-D-PHexomutase_C"/>
</dbReference>
<dbReference type="InterPro" id="IPR016657">
    <property type="entry name" value="PAGM"/>
</dbReference>
<dbReference type="Pfam" id="PF21404">
    <property type="entry name" value="AMG1_III"/>
    <property type="match status" value="1"/>
</dbReference>
<feature type="binding site" description="via phosphate group" evidence="16">
    <location>
        <position position="68"/>
    </location>
    <ligand>
        <name>Mg(2+)</name>
        <dbReference type="ChEBI" id="CHEBI:18420"/>
    </ligand>
</feature>
<comment type="function">
    <text evidence="11 13">Catalyzes the conversion of GlcNAc-6-P into GlcNAc-1-P during the synthesis of uridine diphosphate/UDP-GlcNAc, a sugar nucleotide critical to multiple glycosylation pathways including protein N- and O-glycosylation.</text>
</comment>
<dbReference type="PROSITE" id="PS00710">
    <property type="entry name" value="PGM_PMM"/>
    <property type="match status" value="1"/>
</dbReference>
<dbReference type="Proteomes" id="UP000887568">
    <property type="component" value="Unplaced"/>
</dbReference>
<feature type="binding site" evidence="16">
    <location>
        <position position="287"/>
    </location>
    <ligand>
        <name>Mg(2+)</name>
        <dbReference type="ChEBI" id="CHEBI:18420"/>
    </ligand>
</feature>
<evidence type="ECO:0000256" key="9">
    <source>
        <dbReference type="ARBA" id="ARBA00023235"/>
    </source>
</evidence>
<feature type="binding site" evidence="15">
    <location>
        <begin position="505"/>
        <end position="509"/>
    </location>
    <ligand>
        <name>substrate</name>
    </ligand>
</feature>
<dbReference type="CDD" id="cd03086">
    <property type="entry name" value="PGM3"/>
    <property type="match status" value="1"/>
</dbReference>
<evidence type="ECO:0000256" key="10">
    <source>
        <dbReference type="ARBA" id="ARBA00023277"/>
    </source>
</evidence>
<dbReference type="InterPro" id="IPR005844">
    <property type="entry name" value="A-D-PHexomutase_a/b/a-I"/>
</dbReference>
<evidence type="ECO:0000256" key="11">
    <source>
        <dbReference type="ARBA" id="ARBA00060228"/>
    </source>
</evidence>
<evidence type="ECO:0000259" key="19">
    <source>
        <dbReference type="Pfam" id="PF21404"/>
    </source>
</evidence>
<dbReference type="FunFam" id="3.40.120.10:FF:000019">
    <property type="entry name" value="Phosphoacetylglucosamine mutase"/>
    <property type="match status" value="1"/>
</dbReference>
<keyword evidence="5" id="KW-0597">Phosphoprotein</keyword>
<evidence type="ECO:0000256" key="8">
    <source>
        <dbReference type="ARBA" id="ARBA00022990"/>
    </source>
</evidence>
<dbReference type="InterPro" id="IPR049023">
    <property type="entry name" value="AMG1_II"/>
</dbReference>
<dbReference type="FunFam" id="3.30.310.50:FF:000003">
    <property type="entry name" value="Phosphoacetylglucosamine mutase"/>
    <property type="match status" value="1"/>
</dbReference>
<dbReference type="Pfam" id="PF02878">
    <property type="entry name" value="PGM_PMM_I"/>
    <property type="match status" value="2"/>
</dbReference>
<feature type="active site" description="Phosphoserine intermediate" evidence="14">
    <location>
        <position position="68"/>
    </location>
</feature>
<evidence type="ECO:0000256" key="6">
    <source>
        <dbReference type="ARBA" id="ARBA00022723"/>
    </source>
</evidence>
<dbReference type="InterPro" id="IPR016066">
    <property type="entry name" value="A-D-PHexomutase_CS"/>
</dbReference>
<evidence type="ECO:0000256" key="12">
    <source>
        <dbReference type="ARBA" id="ARBA00070218"/>
    </source>
</evidence>
<evidence type="ECO:0000256" key="7">
    <source>
        <dbReference type="ARBA" id="ARBA00022842"/>
    </source>
</evidence>
<evidence type="ECO:0000313" key="21">
    <source>
        <dbReference type="EnsemblMetazoa" id="XP_038070892.1"/>
    </source>
</evidence>
<feature type="domain" description="Phosphoacetylglucosamine mutase AMG1" evidence="20">
    <location>
        <begin position="183"/>
        <end position="290"/>
    </location>
</feature>
<dbReference type="FunFam" id="3.40.120.10:FF:000013">
    <property type="entry name" value="Phosphoacetylglucosamine mutase"/>
    <property type="match status" value="1"/>
</dbReference>
<dbReference type="PIRSF" id="PIRSF016408">
    <property type="entry name" value="PAGM"/>
    <property type="match status" value="1"/>
</dbReference>
<accession>A0A914B600</accession>
<reference evidence="21" key="1">
    <citation type="submission" date="2022-11" db="UniProtKB">
        <authorList>
            <consortium name="EnsemblMetazoa"/>
        </authorList>
    </citation>
    <scope>IDENTIFICATION</scope>
</reference>
<keyword evidence="7 13" id="KW-0460">Magnesium</keyword>
<dbReference type="OMA" id="WEAYATK"/>
<dbReference type="InterPro" id="IPR016055">
    <property type="entry name" value="A-D-PHexomutase_a/b/a-I/II/III"/>
</dbReference>
<evidence type="ECO:0000256" key="5">
    <source>
        <dbReference type="ARBA" id="ARBA00022553"/>
    </source>
</evidence>